<comment type="caution">
    <text evidence="2">The sequence shown here is derived from an EMBL/GenBank/DDBJ whole genome shotgun (WGS) entry which is preliminary data.</text>
</comment>
<dbReference type="InterPro" id="IPR025669">
    <property type="entry name" value="AAA_dom"/>
</dbReference>
<feature type="domain" description="AAA" evidence="1">
    <location>
        <begin position="3"/>
        <end position="174"/>
    </location>
</feature>
<organism evidence="2">
    <name type="scientific">mine drainage metagenome</name>
    <dbReference type="NCBI Taxonomy" id="410659"/>
    <lineage>
        <taxon>unclassified sequences</taxon>
        <taxon>metagenomes</taxon>
        <taxon>ecological metagenomes</taxon>
    </lineage>
</organism>
<reference evidence="2" key="1">
    <citation type="submission" date="2016-10" db="EMBL/GenBank/DDBJ databases">
        <title>Sequence of Gallionella enrichment culture.</title>
        <authorList>
            <person name="Poehlein A."/>
            <person name="Muehling M."/>
            <person name="Daniel R."/>
        </authorList>
    </citation>
    <scope>NUCLEOTIDE SEQUENCE</scope>
</reference>
<dbReference type="Pfam" id="PF13614">
    <property type="entry name" value="AAA_31"/>
    <property type="match status" value="1"/>
</dbReference>
<dbReference type="CDD" id="cd02042">
    <property type="entry name" value="ParAB_family"/>
    <property type="match status" value="1"/>
</dbReference>
<dbReference type="PANTHER" id="PTHR13696:SF69">
    <property type="entry name" value="PLASMID PARTITIONING PROTEIN-RELATED"/>
    <property type="match status" value="1"/>
</dbReference>
<protein>
    <submittedName>
        <fullName evidence="2">Chromosome partitioning protein ParA</fullName>
    </submittedName>
</protein>
<evidence type="ECO:0000259" key="1">
    <source>
        <dbReference type="Pfam" id="PF13614"/>
    </source>
</evidence>
<sequence length="254" mass="27717">MARIAVFNQKGGVGKTTTTLNLGAALARHERPALLVDLDPQAHLSSIHGKAPGNVAVSAFAFYRDNTPLAALEIDWAGVGRLIPAHAELIRVDSVFGKGPNILNRLNQGLTDLAATAPERTVLIDCCPFLGVLSLNAVFAAERLLIPVASDFLSMRGALQIEHTLAAIEPVLKRRIGRSYLLTRFDRRRNMSYEIQKRMRERFGEELCETVISENVAVAEAPAMGRDIFSHAESSRGAQDYAALLDELASKKFV</sequence>
<evidence type="ECO:0000313" key="2">
    <source>
        <dbReference type="EMBL" id="OIQ92916.1"/>
    </source>
</evidence>
<name>A0A1J5RLD9_9ZZZZ</name>
<dbReference type="InterPro" id="IPR050678">
    <property type="entry name" value="DNA_Partitioning_ATPase"/>
</dbReference>
<dbReference type="EMBL" id="MLJW01000219">
    <property type="protein sequence ID" value="OIQ92916.1"/>
    <property type="molecule type" value="Genomic_DNA"/>
</dbReference>
<dbReference type="SUPFAM" id="SSF52540">
    <property type="entry name" value="P-loop containing nucleoside triphosphate hydrolases"/>
    <property type="match status" value="1"/>
</dbReference>
<dbReference type="Gene3D" id="3.40.50.300">
    <property type="entry name" value="P-loop containing nucleotide triphosphate hydrolases"/>
    <property type="match status" value="1"/>
</dbReference>
<gene>
    <name evidence="2" type="primary">parA_5</name>
    <name evidence="2" type="ORF">GALL_251310</name>
</gene>
<proteinExistence type="predicted"/>
<dbReference type="PANTHER" id="PTHR13696">
    <property type="entry name" value="P-LOOP CONTAINING NUCLEOSIDE TRIPHOSPHATE HYDROLASE"/>
    <property type="match status" value="1"/>
</dbReference>
<dbReference type="AlphaFoldDB" id="A0A1J5RLD9"/>
<dbReference type="InterPro" id="IPR027417">
    <property type="entry name" value="P-loop_NTPase"/>
</dbReference>
<accession>A0A1J5RLD9</accession>